<dbReference type="PANTHER" id="PTHR42923">
    <property type="entry name" value="PROTOPORPHYRINOGEN OXIDASE"/>
    <property type="match status" value="1"/>
</dbReference>
<proteinExistence type="predicted"/>
<evidence type="ECO:0000259" key="1">
    <source>
        <dbReference type="Pfam" id="PF01593"/>
    </source>
</evidence>
<feature type="domain" description="Amine oxidase" evidence="1">
    <location>
        <begin position="12"/>
        <end position="401"/>
    </location>
</feature>
<comment type="caution">
    <text evidence="2">The sequence shown here is derived from an EMBL/GenBank/DDBJ whole genome shotgun (WGS) entry which is preliminary data.</text>
</comment>
<gene>
    <name evidence="2" type="ORF">NIES1031_19510</name>
</gene>
<dbReference type="InterPro" id="IPR036188">
    <property type="entry name" value="FAD/NAD-bd_sf"/>
</dbReference>
<organism evidence="2 3">
    <name type="scientific">Chroogloeocystis siderophila 5.2 s.c.1</name>
    <dbReference type="NCBI Taxonomy" id="247279"/>
    <lineage>
        <taxon>Bacteria</taxon>
        <taxon>Bacillati</taxon>
        <taxon>Cyanobacteriota</taxon>
        <taxon>Cyanophyceae</taxon>
        <taxon>Oscillatoriophycideae</taxon>
        <taxon>Chroococcales</taxon>
        <taxon>Chroococcaceae</taxon>
        <taxon>Chroogloeocystis</taxon>
    </lineage>
</organism>
<dbReference type="InterPro" id="IPR002937">
    <property type="entry name" value="Amino_oxidase"/>
</dbReference>
<evidence type="ECO:0000313" key="3">
    <source>
        <dbReference type="Proteomes" id="UP000185984"/>
    </source>
</evidence>
<evidence type="ECO:0000313" key="2">
    <source>
        <dbReference type="EMBL" id="OKH22645.1"/>
    </source>
</evidence>
<dbReference type="Pfam" id="PF01593">
    <property type="entry name" value="Amino_oxidase"/>
    <property type="match status" value="1"/>
</dbReference>
<dbReference type="NCBIfam" id="NF005560">
    <property type="entry name" value="PRK07233.1"/>
    <property type="match status" value="1"/>
</dbReference>
<accession>A0A1U7HGG2</accession>
<dbReference type="PRINTS" id="PR00419">
    <property type="entry name" value="ADXRDTASE"/>
</dbReference>
<protein>
    <submittedName>
        <fullName evidence="2">Amine oxidase</fullName>
    </submittedName>
</protein>
<dbReference type="EMBL" id="MRCC01000019">
    <property type="protein sequence ID" value="OKH22645.1"/>
    <property type="molecule type" value="Genomic_DNA"/>
</dbReference>
<dbReference type="STRING" id="247279.NIES1031_19510"/>
<dbReference type="Gene3D" id="3.50.50.60">
    <property type="entry name" value="FAD/NAD(P)-binding domain"/>
    <property type="match status" value="1"/>
</dbReference>
<dbReference type="Proteomes" id="UP000185984">
    <property type="component" value="Unassembled WGS sequence"/>
</dbReference>
<dbReference type="OrthoDB" id="438203at2"/>
<keyword evidence="3" id="KW-1185">Reference proteome</keyword>
<dbReference type="AlphaFoldDB" id="A0A1U7HGG2"/>
<dbReference type="InterPro" id="IPR050464">
    <property type="entry name" value="Zeta_carotene_desat/Oxidored"/>
</dbReference>
<reference evidence="2 3" key="1">
    <citation type="submission" date="2016-11" db="EMBL/GenBank/DDBJ databases">
        <title>Draft Genome Sequences of Nine Cyanobacterial Strains from Diverse Habitats.</title>
        <authorList>
            <person name="Zhu T."/>
            <person name="Hou S."/>
            <person name="Lu X."/>
            <person name="Hess W.R."/>
        </authorList>
    </citation>
    <scope>NUCLEOTIDE SEQUENCE [LARGE SCALE GENOMIC DNA]</scope>
    <source>
        <strain evidence="2 3">5.2 s.c.1</strain>
    </source>
</reference>
<dbReference type="Gene3D" id="3.90.660.50">
    <property type="match status" value="1"/>
</dbReference>
<name>A0A1U7HGG2_9CHRO</name>
<dbReference type="SUPFAM" id="SSF51905">
    <property type="entry name" value="FAD/NAD(P)-binding domain"/>
    <property type="match status" value="1"/>
</dbReference>
<dbReference type="PANTHER" id="PTHR42923:SF46">
    <property type="entry name" value="AMINE OXIDASE"/>
    <property type="match status" value="1"/>
</dbReference>
<dbReference type="RefSeq" id="WP_073551139.1">
    <property type="nucleotide sequence ID" value="NZ_CAWMVK010000011.1"/>
</dbReference>
<sequence>MNIAVIGGGLMGLVLAHRLSQQGHIVTVFERNHQLGGLATYHDYGSFVWDRFYHVILPSDTHLIRYLHDIGLGEQLRWRSTGTGYYVDKKLYSISNTLEFLRFPPLSWWAKFRLAFTLIYGSRIKNWQPLERISVEDWLVKVSGRKTYQKFWLPLLLAKLGENYKKVSAVFIWSYIKRLFSARDSSLNKEKLGYVVGGYKTVFDRLEKLIYTAGSCICTGVAINRIIPDSVDGLWVEYKSKKEHFDKVIFTAPVEILQDVAPPSLVQMSGDRTSIEYLGVICMALVTRKPLVPHYIVNIADSRVPFTGAIGMTNLVSLQETAGLHLTYLPKYILSSDPLLQKTDAELRQLFVSGLRYMFPHLSENDIVTTHINRAKHVQPLQILNYSRKAPQATTSHKDFLVLNTSQFVNDTLNNNTVVRHVEEFLKNERLTVWNHS</sequence>
<dbReference type="GO" id="GO:0016491">
    <property type="term" value="F:oxidoreductase activity"/>
    <property type="evidence" value="ECO:0007669"/>
    <property type="project" value="InterPro"/>
</dbReference>